<reference evidence="2" key="1">
    <citation type="submission" date="2017-10" db="EMBL/GenBank/DDBJ databases">
        <title>Rapid genome shrinkage in a self-fertile nematode reveals novel sperm competition proteins.</title>
        <authorList>
            <person name="Yin D."/>
            <person name="Schwarz E.M."/>
            <person name="Thomas C.G."/>
            <person name="Felde R.L."/>
            <person name="Korf I.F."/>
            <person name="Cutter A.D."/>
            <person name="Schartner C.M."/>
            <person name="Ralston E.J."/>
            <person name="Meyer B.J."/>
            <person name="Haag E.S."/>
        </authorList>
    </citation>
    <scope>NUCLEOTIDE SEQUENCE [LARGE SCALE GENOMIC DNA]</scope>
    <source>
        <strain evidence="2">JU1422</strain>
    </source>
</reference>
<dbReference type="Pfam" id="PF12078">
    <property type="entry name" value="DUF3557"/>
    <property type="match status" value="1"/>
</dbReference>
<dbReference type="EMBL" id="PDUG01000003">
    <property type="protein sequence ID" value="PIC41799.1"/>
    <property type="molecule type" value="Genomic_DNA"/>
</dbReference>
<dbReference type="InterPro" id="IPR021942">
    <property type="entry name" value="DUF3557"/>
</dbReference>
<keyword evidence="2" id="KW-1185">Reference proteome</keyword>
<organism evidence="1 2">
    <name type="scientific">Caenorhabditis nigoni</name>
    <dbReference type="NCBI Taxonomy" id="1611254"/>
    <lineage>
        <taxon>Eukaryota</taxon>
        <taxon>Metazoa</taxon>
        <taxon>Ecdysozoa</taxon>
        <taxon>Nematoda</taxon>
        <taxon>Chromadorea</taxon>
        <taxon>Rhabditida</taxon>
        <taxon>Rhabditina</taxon>
        <taxon>Rhabditomorpha</taxon>
        <taxon>Rhabditoidea</taxon>
        <taxon>Rhabditidae</taxon>
        <taxon>Peloderinae</taxon>
        <taxon>Caenorhabditis</taxon>
    </lineage>
</organism>
<name>A0A2G5UQL0_9PELO</name>
<dbReference type="AlphaFoldDB" id="A0A2G5UQL0"/>
<proteinExistence type="predicted"/>
<protein>
    <recommendedName>
        <fullName evidence="3">F-box associated domain-containing protein</fullName>
    </recommendedName>
</protein>
<comment type="caution">
    <text evidence="1">The sequence shown here is derived from an EMBL/GenBank/DDBJ whole genome shotgun (WGS) entry which is preliminary data.</text>
</comment>
<dbReference type="PANTHER" id="PTHR31379:SF1">
    <property type="entry name" value="F-BOX C PROTEIN-RELATED"/>
    <property type="match status" value="1"/>
</dbReference>
<dbReference type="PANTHER" id="PTHR31379">
    <property type="entry name" value="F-BOX C PROTEIN-RELATED-RELATED"/>
    <property type="match status" value="1"/>
</dbReference>
<evidence type="ECO:0000313" key="1">
    <source>
        <dbReference type="EMBL" id="PIC41799.1"/>
    </source>
</evidence>
<evidence type="ECO:0000313" key="2">
    <source>
        <dbReference type="Proteomes" id="UP000230233"/>
    </source>
</evidence>
<accession>A0A2G5UQL0</accession>
<gene>
    <name evidence="1" type="primary">Cnig_chr_III.g9091</name>
    <name evidence="1" type="ORF">B9Z55_009091</name>
</gene>
<dbReference type="Proteomes" id="UP000230233">
    <property type="component" value="Chromosome III"/>
</dbReference>
<evidence type="ECO:0008006" key="3">
    <source>
        <dbReference type="Google" id="ProtNLM"/>
    </source>
</evidence>
<sequence>MIMKIRSGILKVTNLSIIGDLNFPPNLKLCVQNVKIVRPSDNFQGNFLKKQMRTASLVVDLQKALTADSFPLESLEIDSTLALVSSAEAKTVITTRSPQGIQTSDIHRIYIKYCTIDWLAVMDLIRNWQNSDPEIGRHYSMETESVDLVMNYISVVRQSPGAQINKRLASGISPYGFTFPINQEKVLNVFLDRFKKENGMEEYVIHFKIDPVS</sequence>